<protein>
    <submittedName>
        <fullName evidence="1">Uncharacterized protein</fullName>
    </submittedName>
</protein>
<organism evidence="1 2">
    <name type="scientific">Trichophyton equinum (strain ATCC MYA-4606 / CBS 127.97)</name>
    <name type="common">Horse ringworm fungus</name>
    <dbReference type="NCBI Taxonomy" id="559882"/>
    <lineage>
        <taxon>Eukaryota</taxon>
        <taxon>Fungi</taxon>
        <taxon>Dikarya</taxon>
        <taxon>Ascomycota</taxon>
        <taxon>Pezizomycotina</taxon>
        <taxon>Eurotiomycetes</taxon>
        <taxon>Eurotiomycetidae</taxon>
        <taxon>Onygenales</taxon>
        <taxon>Arthrodermataceae</taxon>
        <taxon>Trichophyton</taxon>
    </lineage>
</organism>
<dbReference type="HOGENOM" id="CLU_1870152_0_0_1"/>
<accession>F2Q5A6</accession>
<dbReference type="EMBL" id="DS995801">
    <property type="protein sequence ID" value="EGE09324.1"/>
    <property type="molecule type" value="Genomic_DNA"/>
</dbReference>
<keyword evidence="2" id="KW-1185">Reference proteome</keyword>
<proteinExistence type="predicted"/>
<dbReference type="VEuPathDB" id="FungiDB:TEQG_08272"/>
<dbReference type="AlphaFoldDB" id="F2Q5A6"/>
<reference evidence="2" key="1">
    <citation type="journal article" date="2012" name="MBio">
        <title>Comparative genome analysis of Trichophyton rubrum and related dermatophytes reveals candidate genes involved in infection.</title>
        <authorList>
            <person name="Martinez D.A."/>
            <person name="Oliver B.G."/>
            <person name="Graeser Y."/>
            <person name="Goldberg J.M."/>
            <person name="Li W."/>
            <person name="Martinez-Rossi N.M."/>
            <person name="Monod M."/>
            <person name="Shelest E."/>
            <person name="Barton R.C."/>
            <person name="Birch E."/>
            <person name="Brakhage A.A."/>
            <person name="Chen Z."/>
            <person name="Gurr S.J."/>
            <person name="Heiman D."/>
            <person name="Heitman J."/>
            <person name="Kosti I."/>
            <person name="Rossi A."/>
            <person name="Saif S."/>
            <person name="Samalova M."/>
            <person name="Saunders C.W."/>
            <person name="Shea T."/>
            <person name="Summerbell R.C."/>
            <person name="Xu J."/>
            <person name="Young S."/>
            <person name="Zeng Q."/>
            <person name="Birren B.W."/>
            <person name="Cuomo C.A."/>
            <person name="White T.C."/>
        </authorList>
    </citation>
    <scope>NUCLEOTIDE SEQUENCE [LARGE SCALE GENOMIC DNA]</scope>
    <source>
        <strain evidence="2">ATCC MYA-4606 / CBS 127.97</strain>
    </source>
</reference>
<dbReference type="OrthoDB" id="10606151at2759"/>
<gene>
    <name evidence="1" type="ORF">TEQG_08272</name>
</gene>
<sequence length="123" mass="12622">MAPRRGPKPVAMRHEATVTATVDGSTNSVSVSVTALASDGGVGKNSRSCAVLARDAARKSRVPPGGYSMLEVSTLPSRAETPFARCLGRYAVPEVTRALTERTTILEEEDGVDVGSSSGGGCG</sequence>
<name>F2Q5A6_TRIEC</name>
<dbReference type="Proteomes" id="UP000009169">
    <property type="component" value="Unassembled WGS sequence"/>
</dbReference>
<dbReference type="eggNOG" id="ENOG502RQXN">
    <property type="taxonomic scope" value="Eukaryota"/>
</dbReference>
<evidence type="ECO:0000313" key="2">
    <source>
        <dbReference type="Proteomes" id="UP000009169"/>
    </source>
</evidence>
<evidence type="ECO:0000313" key="1">
    <source>
        <dbReference type="EMBL" id="EGE09324.1"/>
    </source>
</evidence>